<comment type="caution">
    <text evidence="2">The sequence shown here is derived from an EMBL/GenBank/DDBJ whole genome shotgun (WGS) entry which is preliminary data.</text>
</comment>
<dbReference type="Pfam" id="PF09729">
    <property type="entry name" value="Gti1_Pac2"/>
    <property type="match status" value="1"/>
</dbReference>
<organism evidence="2 3">
    <name type="scientific">Coemansia thaxteri</name>
    <dbReference type="NCBI Taxonomy" id="2663907"/>
    <lineage>
        <taxon>Eukaryota</taxon>
        <taxon>Fungi</taxon>
        <taxon>Fungi incertae sedis</taxon>
        <taxon>Zoopagomycota</taxon>
        <taxon>Kickxellomycotina</taxon>
        <taxon>Kickxellomycetes</taxon>
        <taxon>Kickxellales</taxon>
        <taxon>Kickxellaceae</taxon>
        <taxon>Coemansia</taxon>
    </lineage>
</organism>
<dbReference type="Proteomes" id="UP001150907">
    <property type="component" value="Unassembled WGS sequence"/>
</dbReference>
<dbReference type="GO" id="GO:0003677">
    <property type="term" value="F:DNA binding"/>
    <property type="evidence" value="ECO:0007669"/>
    <property type="project" value="TreeGrafter"/>
</dbReference>
<accession>A0A9W8BGD8</accession>
<keyword evidence="3" id="KW-1185">Reference proteome</keyword>
<name>A0A9W8BGD8_9FUNG</name>
<dbReference type="PANTHER" id="PTHR28027:SF2">
    <property type="entry name" value="TRANSCRIPTIONAL REGULATOR MIT1"/>
    <property type="match status" value="1"/>
</dbReference>
<gene>
    <name evidence="2" type="primary">sge1</name>
    <name evidence="2" type="ORF">H4R26_004316</name>
</gene>
<evidence type="ECO:0000313" key="3">
    <source>
        <dbReference type="Proteomes" id="UP001150907"/>
    </source>
</evidence>
<protein>
    <submittedName>
        <fullName evidence="2">Global transcription regulator sge1</fullName>
    </submittedName>
</protein>
<evidence type="ECO:0000313" key="2">
    <source>
        <dbReference type="EMBL" id="KAJ2001074.1"/>
    </source>
</evidence>
<evidence type="ECO:0000256" key="1">
    <source>
        <dbReference type="SAM" id="MobiDB-lite"/>
    </source>
</evidence>
<dbReference type="OrthoDB" id="5572844at2759"/>
<proteinExistence type="predicted"/>
<dbReference type="InterPro" id="IPR018608">
    <property type="entry name" value="Gti1/Pac2"/>
</dbReference>
<sequence>MKQQPGSPPTKSQGSAHSPLLLPATETAAAETAEEIPDSGRIVDARGVVRAIETTPADVIVGGPASCFTVTGLKVYSTRDALMIFEACRRGILPRVARRLTDDEKRMIDAGTVLVFDEREAKIKRWTDGRVWTPSRIVGNFLVYRELDRKLQPDQEGAAEMVRWTGNSRCRQPEAYASSKGVFIPKPHGLIKRTISLSVPDNEAEYLQQTEWRPPRTHQQHLVSYFRAEMDTQLPTPEDMEELQFLRLPVQILRIQRFRRPVKITPCDGLGYNLNESDDEEYSEHADSHTPATIASASVALLPESSTALLSTSFAAFEALAAPVVSPEAVHFGSSTSSRPVALPPRTTAISSAYTLYAYSDRHPPAPAPAPVAPLCLDPPTLSDPALAFHMSESAATAMAPSSRPTGGGLPLPSIYASNLGFPEDPGALFGIGAAMTGDGGPAHGRAAYPEAADAVARYCYNIMPPADLHAVHGSVFGARDGDSLQQPPPPAGLFAPPLHVPPEYLDMFYNLHEPRHQPQQLAHMRQWEELCQRELSLRRGRLACQPIELVHPQAVTSPPGALPPTSAAAPSQLFGDTRKGSSS</sequence>
<feature type="region of interest" description="Disordered" evidence="1">
    <location>
        <begin position="556"/>
        <end position="584"/>
    </location>
</feature>
<reference evidence="2" key="1">
    <citation type="submission" date="2022-07" db="EMBL/GenBank/DDBJ databases">
        <title>Phylogenomic reconstructions and comparative analyses of Kickxellomycotina fungi.</title>
        <authorList>
            <person name="Reynolds N.K."/>
            <person name="Stajich J.E."/>
            <person name="Barry K."/>
            <person name="Grigoriev I.V."/>
            <person name="Crous P."/>
            <person name="Smith M.E."/>
        </authorList>
    </citation>
    <scope>NUCLEOTIDE SEQUENCE</scope>
    <source>
        <strain evidence="2">IMI 214461</strain>
    </source>
</reference>
<dbReference type="PANTHER" id="PTHR28027">
    <property type="entry name" value="TRANSCRIPTIONAL REGULATOR MIT1"/>
    <property type="match status" value="1"/>
</dbReference>
<dbReference type="AlphaFoldDB" id="A0A9W8BGD8"/>
<dbReference type="EMBL" id="JANBQF010000449">
    <property type="protein sequence ID" value="KAJ2001074.1"/>
    <property type="molecule type" value="Genomic_DNA"/>
</dbReference>